<dbReference type="AlphaFoldDB" id="A0A0H5QD02"/>
<protein>
    <submittedName>
        <fullName evidence="1">Uncharacterized protein</fullName>
    </submittedName>
</protein>
<evidence type="ECO:0000313" key="1">
    <source>
        <dbReference type="EMBL" id="CRY99857.1"/>
    </source>
</evidence>
<sequence>MRLLEAVSDGVFPTQSRNCRHFSSGISPRRVSVSGSASRQHVEQCRLKEYAF</sequence>
<dbReference type="Proteomes" id="UP000182715">
    <property type="component" value="Unassembled WGS sequence"/>
</dbReference>
<accession>A0A0H5QD02</accession>
<organism evidence="1 2">
    <name type="scientific">Neisseria meningitidis serogroup B</name>
    <dbReference type="NCBI Taxonomy" id="491"/>
    <lineage>
        <taxon>Bacteria</taxon>
        <taxon>Pseudomonadati</taxon>
        <taxon>Pseudomonadota</taxon>
        <taxon>Betaproteobacteria</taxon>
        <taxon>Neisseriales</taxon>
        <taxon>Neisseriaceae</taxon>
        <taxon>Neisseria</taxon>
    </lineage>
</organism>
<proteinExistence type="predicted"/>
<reference evidence="1 2" key="1">
    <citation type="submission" date="2014-11" db="EMBL/GenBank/DDBJ databases">
        <authorList>
            <person name="Diene M.Seydina."/>
        </authorList>
    </citation>
    <scope>NUCLEOTIDE SEQUENCE [LARGE SCALE GENOMIC DNA]</scope>
    <source>
        <strain evidence="1 2">Neisseria meningitidis CHUV</strain>
    </source>
</reference>
<name>A0A0H5QD02_NEIMI</name>
<evidence type="ECO:0000313" key="2">
    <source>
        <dbReference type="Proteomes" id="UP000182715"/>
    </source>
</evidence>
<dbReference type="EMBL" id="CVTF01000102">
    <property type="protein sequence ID" value="CRY99857.1"/>
    <property type="molecule type" value="Genomic_DNA"/>
</dbReference>